<comment type="caution">
    <text evidence="1">The sequence shown here is derived from an EMBL/GenBank/DDBJ whole genome shotgun (WGS) entry which is preliminary data.</text>
</comment>
<evidence type="ECO:0000313" key="1">
    <source>
        <dbReference type="EMBL" id="KAG5576443.1"/>
    </source>
</evidence>
<name>A0A9J5WKM3_SOLCO</name>
<dbReference type="Proteomes" id="UP000824120">
    <property type="component" value="Chromosome 11"/>
</dbReference>
<proteinExistence type="predicted"/>
<organism evidence="1 2">
    <name type="scientific">Solanum commersonii</name>
    <name type="common">Commerson's wild potato</name>
    <name type="synonym">Commerson's nightshade</name>
    <dbReference type="NCBI Taxonomy" id="4109"/>
    <lineage>
        <taxon>Eukaryota</taxon>
        <taxon>Viridiplantae</taxon>
        <taxon>Streptophyta</taxon>
        <taxon>Embryophyta</taxon>
        <taxon>Tracheophyta</taxon>
        <taxon>Spermatophyta</taxon>
        <taxon>Magnoliopsida</taxon>
        <taxon>eudicotyledons</taxon>
        <taxon>Gunneridae</taxon>
        <taxon>Pentapetalae</taxon>
        <taxon>asterids</taxon>
        <taxon>lamiids</taxon>
        <taxon>Solanales</taxon>
        <taxon>Solanaceae</taxon>
        <taxon>Solanoideae</taxon>
        <taxon>Solaneae</taxon>
        <taxon>Solanum</taxon>
    </lineage>
</organism>
<gene>
    <name evidence="1" type="ORF">H5410_056577</name>
</gene>
<evidence type="ECO:0000313" key="2">
    <source>
        <dbReference type="Proteomes" id="UP000824120"/>
    </source>
</evidence>
<dbReference type="OrthoDB" id="10601662at2759"/>
<dbReference type="AlphaFoldDB" id="A0A9J5WKM3"/>
<keyword evidence="2" id="KW-1185">Reference proteome</keyword>
<protein>
    <submittedName>
        <fullName evidence="1">Uncharacterized protein</fullName>
    </submittedName>
</protein>
<sequence length="120" mass="13645">MLRMPNKDFSNPPVGIGVWEWEWLPKFPLALWMTNKAGSKLRLSKGFRLQGANATFLHRPKGAFTLRLREIVSLGDRFIGNNALILTGGVMRARHSFLKQLASPALQNLRGFEIRLDFPK</sequence>
<accession>A0A9J5WKM3</accession>
<dbReference type="EMBL" id="JACXVP010000011">
    <property type="protein sequence ID" value="KAG5576443.1"/>
    <property type="molecule type" value="Genomic_DNA"/>
</dbReference>
<reference evidence="1 2" key="1">
    <citation type="submission" date="2020-09" db="EMBL/GenBank/DDBJ databases">
        <title>De no assembly of potato wild relative species, Solanum commersonii.</title>
        <authorList>
            <person name="Cho K."/>
        </authorList>
    </citation>
    <scope>NUCLEOTIDE SEQUENCE [LARGE SCALE GENOMIC DNA]</scope>
    <source>
        <strain evidence="1">LZ3.2</strain>
        <tissue evidence="1">Leaf</tissue>
    </source>
</reference>